<proteinExistence type="predicted"/>
<comment type="caution">
    <text evidence="1">The sequence shown here is derived from an EMBL/GenBank/DDBJ whole genome shotgun (WGS) entry which is preliminary data.</text>
</comment>
<name>A0A1X3D395_9NEIS</name>
<organism evidence="1 2">
    <name type="scientific">Neisseria dentiae</name>
    <dbReference type="NCBI Taxonomy" id="194197"/>
    <lineage>
        <taxon>Bacteria</taxon>
        <taxon>Pseudomonadati</taxon>
        <taxon>Pseudomonadota</taxon>
        <taxon>Betaproteobacteria</taxon>
        <taxon>Neisseriales</taxon>
        <taxon>Neisseriaceae</taxon>
        <taxon>Neisseria</taxon>
    </lineage>
</organism>
<keyword evidence="2" id="KW-1185">Reference proteome</keyword>
<dbReference type="InterPro" id="IPR046203">
    <property type="entry name" value="DUF6236"/>
</dbReference>
<gene>
    <name evidence="1" type="ORF">BWD09_10765</name>
</gene>
<dbReference type="EMBL" id="MTBO01000037">
    <property type="protein sequence ID" value="OSI14368.1"/>
    <property type="molecule type" value="Genomic_DNA"/>
</dbReference>
<accession>A0A1X3D395</accession>
<dbReference type="Pfam" id="PF19749">
    <property type="entry name" value="DUF6236"/>
    <property type="match status" value="1"/>
</dbReference>
<sequence>MASMMLEVQLQAFQFHDKQNPGQWTLAQEIDDLYLPQDKTEMKRVVEFNLFNTLPVPVDSTPIHEILEFKDRRKDELLQLRNHLDDIYISIINAEESGKEYQKRIQEIHQDLYDLNRLFQENKIRTRFDSLKSYFQDILERLSLFGLPSSIAGMANQIPSLAPYVPSINVQMTAGAILAFSRKQIRAPIMDSPLNTSPFAYTFQMGREFRR</sequence>
<reference evidence="2" key="1">
    <citation type="submission" date="2017-01" db="EMBL/GenBank/DDBJ databases">
        <authorList>
            <person name="Wolfgang W.J."/>
            <person name="Cole J."/>
            <person name="Wroblewski D."/>
            <person name="Mcginnis J."/>
            <person name="Musser K.A."/>
        </authorList>
    </citation>
    <scope>NUCLEOTIDE SEQUENCE [LARGE SCALE GENOMIC DNA]</scope>
    <source>
        <strain evidence="2">DSM 19151</strain>
    </source>
</reference>
<evidence type="ECO:0000313" key="1">
    <source>
        <dbReference type="EMBL" id="OSI14368.1"/>
    </source>
</evidence>
<dbReference type="Proteomes" id="UP000193118">
    <property type="component" value="Unassembled WGS sequence"/>
</dbReference>
<protein>
    <submittedName>
        <fullName evidence="1">Uncharacterized protein</fullName>
    </submittedName>
</protein>
<dbReference type="AlphaFoldDB" id="A0A1X3D395"/>
<evidence type="ECO:0000313" key="2">
    <source>
        <dbReference type="Proteomes" id="UP000193118"/>
    </source>
</evidence>